<organism evidence="2 3">
    <name type="scientific">Phytophthora citrophthora</name>
    <dbReference type="NCBI Taxonomy" id="4793"/>
    <lineage>
        <taxon>Eukaryota</taxon>
        <taxon>Sar</taxon>
        <taxon>Stramenopiles</taxon>
        <taxon>Oomycota</taxon>
        <taxon>Peronosporomycetes</taxon>
        <taxon>Peronosporales</taxon>
        <taxon>Peronosporaceae</taxon>
        <taxon>Phytophthora</taxon>
    </lineage>
</organism>
<dbReference type="Proteomes" id="UP001259832">
    <property type="component" value="Unassembled WGS sequence"/>
</dbReference>
<proteinExistence type="predicted"/>
<evidence type="ECO:0000256" key="1">
    <source>
        <dbReference type="SAM" id="MobiDB-lite"/>
    </source>
</evidence>
<dbReference type="AlphaFoldDB" id="A0AAD9FZ76"/>
<reference evidence="2" key="1">
    <citation type="submission" date="2023-08" db="EMBL/GenBank/DDBJ databases">
        <title>Reference Genome Resource for the Citrus Pathogen Phytophthora citrophthora.</title>
        <authorList>
            <person name="Moller H."/>
            <person name="Coetzee B."/>
            <person name="Rose L.J."/>
            <person name="Van Niekerk J.M."/>
        </authorList>
    </citation>
    <scope>NUCLEOTIDE SEQUENCE</scope>
    <source>
        <strain evidence="2">STE-U-9442</strain>
    </source>
</reference>
<accession>A0AAD9FZ76</accession>
<dbReference type="EMBL" id="JASMQC010000054">
    <property type="protein sequence ID" value="KAK1928983.1"/>
    <property type="molecule type" value="Genomic_DNA"/>
</dbReference>
<keyword evidence="3" id="KW-1185">Reference proteome</keyword>
<feature type="compositionally biased region" description="Low complexity" evidence="1">
    <location>
        <begin position="41"/>
        <end position="54"/>
    </location>
</feature>
<name>A0AAD9FZ76_9STRA</name>
<gene>
    <name evidence="2" type="ORF">P3T76_015517</name>
</gene>
<evidence type="ECO:0000313" key="3">
    <source>
        <dbReference type="Proteomes" id="UP001259832"/>
    </source>
</evidence>
<comment type="caution">
    <text evidence="2">The sequence shown here is derived from an EMBL/GenBank/DDBJ whole genome shotgun (WGS) entry which is preliminary data.</text>
</comment>
<evidence type="ECO:0000313" key="2">
    <source>
        <dbReference type="EMBL" id="KAK1928983.1"/>
    </source>
</evidence>
<protein>
    <submittedName>
        <fullName evidence="2">Uncharacterized protein</fullName>
    </submittedName>
</protein>
<feature type="region of interest" description="Disordered" evidence="1">
    <location>
        <begin position="1"/>
        <end position="84"/>
    </location>
</feature>
<feature type="compositionally biased region" description="Polar residues" evidence="1">
    <location>
        <begin position="7"/>
        <end position="36"/>
    </location>
</feature>
<sequence length="110" mass="10816">MSEEVNAASTTSPSTNVATGDATGTSPATATVSATQGGDVGSAVSPGGSSSVPARTSESETPQFDGQINDLPDENANLAGSGGSSLYPWEGHVLVGHLVVCIRDVNPGLS</sequence>